<evidence type="ECO:0000313" key="1">
    <source>
        <dbReference type="EMBL" id="KAI9384413.1"/>
    </source>
</evidence>
<dbReference type="EMBL" id="CM009301">
    <property type="protein sequence ID" value="KAI9384413.1"/>
    <property type="molecule type" value="Genomic_DNA"/>
</dbReference>
<sequence>MVQPLKEKKRYLSRHGSEIPTMIPVIHGATQPLPPLRNAFFFSLLGFSFFFFSFFPGSEVAECDSPPNTHSLPLGLLFLFKNSSNLNMFDHICSLSTENPNLLSV</sequence>
<name>A0ACC0S4U9_POPTR</name>
<accession>A0ACC0S4U9</accession>
<gene>
    <name evidence="1" type="ORF">POPTR_012G059801v4</name>
</gene>
<reference evidence="1 2" key="1">
    <citation type="journal article" date="2006" name="Science">
        <title>The genome of black cottonwood, Populus trichocarpa (Torr. &amp; Gray).</title>
        <authorList>
            <person name="Tuskan G.A."/>
            <person name="Difazio S."/>
            <person name="Jansson S."/>
            <person name="Bohlmann J."/>
            <person name="Grigoriev I."/>
            <person name="Hellsten U."/>
            <person name="Putnam N."/>
            <person name="Ralph S."/>
            <person name="Rombauts S."/>
            <person name="Salamov A."/>
            <person name="Schein J."/>
            <person name="Sterck L."/>
            <person name="Aerts A."/>
            <person name="Bhalerao R.R."/>
            <person name="Bhalerao R.P."/>
            <person name="Blaudez D."/>
            <person name="Boerjan W."/>
            <person name="Brun A."/>
            <person name="Brunner A."/>
            <person name="Busov V."/>
            <person name="Campbell M."/>
            <person name="Carlson J."/>
            <person name="Chalot M."/>
            <person name="Chapman J."/>
            <person name="Chen G.L."/>
            <person name="Cooper D."/>
            <person name="Coutinho P.M."/>
            <person name="Couturier J."/>
            <person name="Covert S."/>
            <person name="Cronk Q."/>
            <person name="Cunningham R."/>
            <person name="Davis J."/>
            <person name="Degroeve S."/>
            <person name="Dejardin A."/>
            <person name="Depamphilis C."/>
            <person name="Detter J."/>
            <person name="Dirks B."/>
            <person name="Dubchak I."/>
            <person name="Duplessis S."/>
            <person name="Ehlting J."/>
            <person name="Ellis B."/>
            <person name="Gendler K."/>
            <person name="Goodstein D."/>
            <person name="Gribskov M."/>
            <person name="Grimwood J."/>
            <person name="Groover A."/>
            <person name="Gunter L."/>
            <person name="Hamberger B."/>
            <person name="Heinze B."/>
            <person name="Helariutta Y."/>
            <person name="Henrissat B."/>
            <person name="Holligan D."/>
            <person name="Holt R."/>
            <person name="Huang W."/>
            <person name="Islam-Faridi N."/>
            <person name="Jones S."/>
            <person name="Jones-Rhoades M."/>
            <person name="Jorgensen R."/>
            <person name="Joshi C."/>
            <person name="Kangasjarvi J."/>
            <person name="Karlsson J."/>
            <person name="Kelleher C."/>
            <person name="Kirkpatrick R."/>
            <person name="Kirst M."/>
            <person name="Kohler A."/>
            <person name="Kalluri U."/>
            <person name="Larimer F."/>
            <person name="Leebens-Mack J."/>
            <person name="Leple J.C."/>
            <person name="Locascio P."/>
            <person name="Lou Y."/>
            <person name="Lucas S."/>
            <person name="Martin F."/>
            <person name="Montanini B."/>
            <person name="Napoli C."/>
            <person name="Nelson D.R."/>
            <person name="Nelson C."/>
            <person name="Nieminen K."/>
            <person name="Nilsson O."/>
            <person name="Pereda V."/>
            <person name="Peter G."/>
            <person name="Philippe R."/>
            <person name="Pilate G."/>
            <person name="Poliakov A."/>
            <person name="Razumovskaya J."/>
            <person name="Richardson P."/>
            <person name="Rinaldi C."/>
            <person name="Ritland K."/>
            <person name="Rouze P."/>
            <person name="Ryaboy D."/>
            <person name="Schmutz J."/>
            <person name="Schrader J."/>
            <person name="Segerman B."/>
            <person name="Shin H."/>
            <person name="Siddiqui A."/>
            <person name="Sterky F."/>
            <person name="Terry A."/>
            <person name="Tsai C.J."/>
            <person name="Uberbacher E."/>
            <person name="Unneberg P."/>
            <person name="Vahala J."/>
            <person name="Wall K."/>
            <person name="Wessler S."/>
            <person name="Yang G."/>
            <person name="Yin T."/>
            <person name="Douglas C."/>
            <person name="Marra M."/>
            <person name="Sandberg G."/>
            <person name="Van de Peer Y."/>
            <person name="Rokhsar D."/>
        </authorList>
    </citation>
    <scope>NUCLEOTIDE SEQUENCE [LARGE SCALE GENOMIC DNA]</scope>
    <source>
        <strain evidence="2">cv. Nisqually</strain>
    </source>
</reference>
<keyword evidence="2" id="KW-1185">Reference proteome</keyword>
<comment type="caution">
    <text evidence="1">The sequence shown here is derived from an EMBL/GenBank/DDBJ whole genome shotgun (WGS) entry which is preliminary data.</text>
</comment>
<protein>
    <submittedName>
        <fullName evidence="1">Uncharacterized protein</fullName>
    </submittedName>
</protein>
<organism evidence="1 2">
    <name type="scientific">Populus trichocarpa</name>
    <name type="common">Western balsam poplar</name>
    <name type="synonym">Populus balsamifera subsp. trichocarpa</name>
    <dbReference type="NCBI Taxonomy" id="3694"/>
    <lineage>
        <taxon>Eukaryota</taxon>
        <taxon>Viridiplantae</taxon>
        <taxon>Streptophyta</taxon>
        <taxon>Embryophyta</taxon>
        <taxon>Tracheophyta</taxon>
        <taxon>Spermatophyta</taxon>
        <taxon>Magnoliopsida</taxon>
        <taxon>eudicotyledons</taxon>
        <taxon>Gunneridae</taxon>
        <taxon>Pentapetalae</taxon>
        <taxon>rosids</taxon>
        <taxon>fabids</taxon>
        <taxon>Malpighiales</taxon>
        <taxon>Salicaceae</taxon>
        <taxon>Saliceae</taxon>
        <taxon>Populus</taxon>
    </lineage>
</organism>
<dbReference type="Proteomes" id="UP000006729">
    <property type="component" value="Chromosome 12"/>
</dbReference>
<evidence type="ECO:0000313" key="2">
    <source>
        <dbReference type="Proteomes" id="UP000006729"/>
    </source>
</evidence>
<proteinExistence type="predicted"/>